<sequence>MQPMREEPMNADEQICPAAPKRPVRERRARALLGDWLATTSARPGCCALAVGPASAARELARTGKQVRHRHSATDIPQGLRYCLVTVVGALETVSPSRRAAVLGSAADAVAPGGRLLIVAATALRMRFPALGWVDPQELLPLAHAGLRLACFEDLWDDTSSGCGWRWTRAHGAEPPARAWTMDR</sequence>
<organism evidence="1 2">
    <name type="scientific">Streptomyces bungoensis</name>
    <dbReference type="NCBI Taxonomy" id="285568"/>
    <lineage>
        <taxon>Bacteria</taxon>
        <taxon>Bacillati</taxon>
        <taxon>Actinomycetota</taxon>
        <taxon>Actinomycetes</taxon>
        <taxon>Kitasatosporales</taxon>
        <taxon>Streptomycetaceae</taxon>
        <taxon>Streptomyces</taxon>
    </lineage>
</organism>
<dbReference type="SUPFAM" id="SSF53335">
    <property type="entry name" value="S-adenosyl-L-methionine-dependent methyltransferases"/>
    <property type="match status" value="1"/>
</dbReference>
<comment type="caution">
    <text evidence="1">The sequence shown here is derived from an EMBL/GenBank/DDBJ whole genome shotgun (WGS) entry which is preliminary data.</text>
</comment>
<name>A0A101SWD7_9ACTN</name>
<dbReference type="Gene3D" id="3.40.50.150">
    <property type="entry name" value="Vaccinia Virus protein VP39"/>
    <property type="match status" value="1"/>
</dbReference>
<evidence type="ECO:0008006" key="3">
    <source>
        <dbReference type="Google" id="ProtNLM"/>
    </source>
</evidence>
<dbReference type="AlphaFoldDB" id="A0A101SWD7"/>
<evidence type="ECO:0000313" key="2">
    <source>
        <dbReference type="Proteomes" id="UP000053024"/>
    </source>
</evidence>
<keyword evidence="2" id="KW-1185">Reference proteome</keyword>
<proteinExistence type="predicted"/>
<evidence type="ECO:0000313" key="1">
    <source>
        <dbReference type="EMBL" id="KUN81143.1"/>
    </source>
</evidence>
<gene>
    <name evidence="1" type="ORF">AQJ66_24590</name>
</gene>
<dbReference type="InterPro" id="IPR029063">
    <property type="entry name" value="SAM-dependent_MTases_sf"/>
</dbReference>
<protein>
    <recommendedName>
        <fullName evidence="3">Methyltransferase type 12</fullName>
    </recommendedName>
</protein>
<reference evidence="1 2" key="1">
    <citation type="submission" date="2015-10" db="EMBL/GenBank/DDBJ databases">
        <title>Draft genome sequence of Streptomyces bungoensis DSM 41781, type strain for the species Streptomyces bungoensis.</title>
        <authorList>
            <person name="Ruckert C."/>
            <person name="Winkler A."/>
            <person name="Kalinowski J."/>
            <person name="Kampfer P."/>
            <person name="Glaeser S."/>
        </authorList>
    </citation>
    <scope>NUCLEOTIDE SEQUENCE [LARGE SCALE GENOMIC DNA]</scope>
    <source>
        <strain evidence="1 2">DSM 41781</strain>
    </source>
</reference>
<dbReference type="EMBL" id="LMWX01000042">
    <property type="protein sequence ID" value="KUN81143.1"/>
    <property type="molecule type" value="Genomic_DNA"/>
</dbReference>
<accession>A0A101SWD7</accession>
<dbReference type="Proteomes" id="UP000053024">
    <property type="component" value="Unassembled WGS sequence"/>
</dbReference>